<evidence type="ECO:0000313" key="1">
    <source>
        <dbReference type="EMBL" id="MBB5687981.1"/>
    </source>
</evidence>
<organism evidence="1 2">
    <name type="scientific">Neoroseomonas alkaliterrae</name>
    <dbReference type="NCBI Taxonomy" id="1452450"/>
    <lineage>
        <taxon>Bacteria</taxon>
        <taxon>Pseudomonadati</taxon>
        <taxon>Pseudomonadota</taxon>
        <taxon>Alphaproteobacteria</taxon>
        <taxon>Acetobacterales</taxon>
        <taxon>Acetobacteraceae</taxon>
        <taxon>Neoroseomonas</taxon>
    </lineage>
</organism>
<keyword evidence="2" id="KW-1185">Reference proteome</keyword>
<accession>A0A840XVV0</accession>
<comment type="caution">
    <text evidence="1">The sequence shown here is derived from an EMBL/GenBank/DDBJ whole genome shotgun (WGS) entry which is preliminary data.</text>
</comment>
<protein>
    <submittedName>
        <fullName evidence="1">Uncharacterized protein</fullName>
    </submittedName>
</protein>
<gene>
    <name evidence="1" type="ORF">FHS88_000091</name>
</gene>
<dbReference type="Proteomes" id="UP000562254">
    <property type="component" value="Unassembled WGS sequence"/>
</dbReference>
<reference evidence="1 2" key="1">
    <citation type="submission" date="2020-08" db="EMBL/GenBank/DDBJ databases">
        <title>Genomic Encyclopedia of Type Strains, Phase IV (KMG-IV): sequencing the most valuable type-strain genomes for metagenomic binning, comparative biology and taxonomic classification.</title>
        <authorList>
            <person name="Goeker M."/>
        </authorList>
    </citation>
    <scope>NUCLEOTIDE SEQUENCE [LARGE SCALE GENOMIC DNA]</scope>
    <source>
        <strain evidence="1 2">DSM 25895</strain>
    </source>
</reference>
<dbReference type="PROSITE" id="PS51257">
    <property type="entry name" value="PROKAR_LIPOPROTEIN"/>
    <property type="match status" value="1"/>
</dbReference>
<name>A0A840XVV0_9PROT</name>
<dbReference type="EMBL" id="JACIJE010000001">
    <property type="protein sequence ID" value="MBB5687981.1"/>
    <property type="molecule type" value="Genomic_DNA"/>
</dbReference>
<proteinExistence type="predicted"/>
<sequence>MSLLWVRAQAQAGAGQGCARLLMLNLPGAWSAGDAAVILFAEDDAALRAQRHLTAALLQEAAAVLEFPSGPAEGCALRESDQVGEVLGALQDLGVQVGAGLVVAIGVGQAGPAALAAAQEEVAGRYLGPAGPRLAAGMALPEGAPPAFAAGPPPPLTEGWRLRAPLLCDAVGAATGGPAVAQACRAALVPPLHLSRAAAP</sequence>
<evidence type="ECO:0000313" key="2">
    <source>
        <dbReference type="Proteomes" id="UP000562254"/>
    </source>
</evidence>
<dbReference type="AlphaFoldDB" id="A0A840XVV0"/>
<dbReference type="RefSeq" id="WP_184480189.1">
    <property type="nucleotide sequence ID" value="NZ_JACIJE010000001.1"/>
</dbReference>